<dbReference type="InterPro" id="IPR032875">
    <property type="entry name" value="Succ_CoA_lig_flav_dom"/>
</dbReference>
<accession>A0ABT3GTZ6</accession>
<dbReference type="Gene3D" id="3.40.50.261">
    <property type="entry name" value="Succinyl-CoA synthetase domains"/>
    <property type="match status" value="2"/>
</dbReference>
<dbReference type="PANTHER" id="PTHR42793:SF4">
    <property type="entry name" value="BLL6376 PROTEIN"/>
    <property type="match status" value="1"/>
</dbReference>
<organism evidence="3 4">
    <name type="scientific">Pararhodobacter zhoushanensis</name>
    <dbReference type="NCBI Taxonomy" id="2479545"/>
    <lineage>
        <taxon>Bacteria</taxon>
        <taxon>Pseudomonadati</taxon>
        <taxon>Pseudomonadota</taxon>
        <taxon>Alphaproteobacteria</taxon>
        <taxon>Rhodobacterales</taxon>
        <taxon>Paracoccaceae</taxon>
        <taxon>Pararhodobacter</taxon>
    </lineage>
</organism>
<sequence length="451" mass="47608">MSDAFAALMAPRSVALVGASDDVSRIGGRPLRYLREAGFAGRVLPVNPRRESVQGLPAFPSIAALPETPDTAILALPAAATLQTVEECAARGVRSAVIFSAGFAETGLEGEYLQSRIIATAREAGMRLLGPNCLGVFNPGLGYYGTFSVILDTALITPGPVGIVSQSGAYGAHIAHLARQRGLGISQWITTGNEADIDVAEALDWVVRQPETRVVMAYAEGVRDRDLFLNALENARDLGKPIVFMKTGRSSVGAAAAASHTAALAGSDAVFDAVLRQYGVHRAATTAEQIDVAYACAAGRFPAGNRIGIFTMSGGFGIQLADDAEAAGLDVSPMPEDAQAELLDMLPFASPRNPVDATAQAVSDLNLLQRCVQLMMSRGEYDLFTAILGTGPASRTYADPLRKALMEALGEAGNSIRALTMSAPLRWCAATRPTGFWCSRMARHSPTRWAR</sequence>
<dbReference type="Gene3D" id="3.40.50.720">
    <property type="entry name" value="NAD(P)-binding Rossmann-like Domain"/>
    <property type="match status" value="1"/>
</dbReference>
<keyword evidence="1" id="KW-0816">Tricarboxylic acid cycle</keyword>
<keyword evidence="4" id="KW-1185">Reference proteome</keyword>
<dbReference type="RefSeq" id="WP_264504157.1">
    <property type="nucleotide sequence ID" value="NZ_JAPDFL010000001.1"/>
</dbReference>
<evidence type="ECO:0000256" key="1">
    <source>
        <dbReference type="ARBA" id="ARBA00022532"/>
    </source>
</evidence>
<evidence type="ECO:0000259" key="2">
    <source>
        <dbReference type="SMART" id="SM00881"/>
    </source>
</evidence>
<evidence type="ECO:0000313" key="3">
    <source>
        <dbReference type="EMBL" id="MCW1930998.1"/>
    </source>
</evidence>
<dbReference type="Pfam" id="PF13380">
    <property type="entry name" value="CoA_binding_2"/>
    <property type="match status" value="1"/>
</dbReference>
<gene>
    <name evidence="3" type="ORF">OKW52_01605</name>
</gene>
<dbReference type="Pfam" id="PF13607">
    <property type="entry name" value="Succ_CoA_lig"/>
    <property type="match status" value="1"/>
</dbReference>
<feature type="domain" description="CoA-binding" evidence="2">
    <location>
        <begin position="8"/>
        <end position="103"/>
    </location>
</feature>
<dbReference type="SUPFAM" id="SSF52210">
    <property type="entry name" value="Succinyl-CoA synthetase domains"/>
    <property type="match status" value="2"/>
</dbReference>
<reference evidence="3 4" key="1">
    <citation type="submission" date="2022-10" db="EMBL/GenBank/DDBJ databases">
        <title>Pararhodobacter sp. nov., isolated from marine algae.</title>
        <authorList>
            <person name="Choi B.J."/>
            <person name="Kim J.M."/>
            <person name="Lee J.K."/>
            <person name="Choi D.G."/>
            <person name="Jeon C.O."/>
        </authorList>
    </citation>
    <scope>NUCLEOTIDE SEQUENCE [LARGE SCALE GENOMIC DNA]</scope>
    <source>
        <strain evidence="3 4">ZQ420</strain>
    </source>
</reference>
<dbReference type="InterPro" id="IPR016102">
    <property type="entry name" value="Succinyl-CoA_synth-like"/>
</dbReference>
<protein>
    <submittedName>
        <fullName evidence="3">CoA-binding protein</fullName>
    </submittedName>
</protein>
<dbReference type="SMART" id="SM00881">
    <property type="entry name" value="CoA_binding"/>
    <property type="match status" value="1"/>
</dbReference>
<dbReference type="InterPro" id="IPR003781">
    <property type="entry name" value="CoA-bd"/>
</dbReference>
<dbReference type="Proteomes" id="UP001208938">
    <property type="component" value="Unassembled WGS sequence"/>
</dbReference>
<evidence type="ECO:0000313" key="4">
    <source>
        <dbReference type="Proteomes" id="UP001208938"/>
    </source>
</evidence>
<proteinExistence type="predicted"/>
<dbReference type="InterPro" id="IPR036291">
    <property type="entry name" value="NAD(P)-bd_dom_sf"/>
</dbReference>
<dbReference type="EMBL" id="JAPDFL010000001">
    <property type="protein sequence ID" value="MCW1930998.1"/>
    <property type="molecule type" value="Genomic_DNA"/>
</dbReference>
<comment type="caution">
    <text evidence="3">The sequence shown here is derived from an EMBL/GenBank/DDBJ whole genome shotgun (WGS) entry which is preliminary data.</text>
</comment>
<dbReference type="PANTHER" id="PTHR42793">
    <property type="entry name" value="COA BINDING DOMAIN CONTAINING PROTEIN"/>
    <property type="match status" value="1"/>
</dbReference>
<dbReference type="SUPFAM" id="SSF51735">
    <property type="entry name" value="NAD(P)-binding Rossmann-fold domains"/>
    <property type="match status" value="1"/>
</dbReference>
<name>A0ABT3GTZ6_9RHOB</name>